<evidence type="ECO:0000313" key="8">
    <source>
        <dbReference type="EMBL" id="EAX88670.1"/>
    </source>
</evidence>
<comment type="pathway">
    <text evidence="5">Protein modification; protein ubiquitination.</text>
</comment>
<evidence type="ECO:0000259" key="7">
    <source>
        <dbReference type="PROSITE" id="PS51157"/>
    </source>
</evidence>
<dbReference type="CDD" id="cd19670">
    <property type="entry name" value="UBR-box_UBR1_2_3"/>
    <property type="match status" value="1"/>
</dbReference>
<dbReference type="GO" id="GO:0000151">
    <property type="term" value="C:ubiquitin ligase complex"/>
    <property type="evidence" value="ECO:0000318"/>
    <property type="project" value="GO_Central"/>
</dbReference>
<dbReference type="GO" id="GO:0071596">
    <property type="term" value="P:ubiquitin-dependent protein catabolic process via the N-end rule pathway"/>
    <property type="evidence" value="ECO:0000318"/>
    <property type="project" value="GO_Central"/>
</dbReference>
<dbReference type="RefSeq" id="XP_001301600.1">
    <property type="nucleotide sequence ID" value="XM_001301599.1"/>
</dbReference>
<dbReference type="PROSITE" id="PS51157">
    <property type="entry name" value="ZF_UBR"/>
    <property type="match status" value="1"/>
</dbReference>
<dbReference type="Proteomes" id="UP000001542">
    <property type="component" value="Unassembled WGS sequence"/>
</dbReference>
<keyword evidence="5" id="KW-0808">Transferase</keyword>
<dbReference type="GO" id="GO:0008270">
    <property type="term" value="F:zinc ion binding"/>
    <property type="evidence" value="ECO:0007669"/>
    <property type="project" value="UniProtKB-UniRule"/>
</dbReference>
<dbReference type="GO" id="GO:0005737">
    <property type="term" value="C:cytoplasm"/>
    <property type="evidence" value="ECO:0000318"/>
    <property type="project" value="GO_Central"/>
</dbReference>
<evidence type="ECO:0000313" key="9">
    <source>
        <dbReference type="Proteomes" id="UP000001542"/>
    </source>
</evidence>
<feature type="zinc finger region" description="UBR-type" evidence="4">
    <location>
        <begin position="61"/>
        <end position="131"/>
    </location>
</feature>
<feature type="domain" description="UBR-type" evidence="7">
    <location>
        <begin position="61"/>
        <end position="131"/>
    </location>
</feature>
<dbReference type="EC" id="2.3.2.27" evidence="5"/>
<keyword evidence="6" id="KW-1133">Transmembrane helix</keyword>
<evidence type="ECO:0000256" key="5">
    <source>
        <dbReference type="RuleBase" id="RU366018"/>
    </source>
</evidence>
<keyword evidence="6" id="KW-0812">Transmembrane</keyword>
<dbReference type="EMBL" id="DS114282">
    <property type="protein sequence ID" value="EAX88670.1"/>
    <property type="molecule type" value="Genomic_DNA"/>
</dbReference>
<evidence type="ECO:0000256" key="6">
    <source>
        <dbReference type="SAM" id="Phobius"/>
    </source>
</evidence>
<dbReference type="AlphaFoldDB" id="A2G2F2"/>
<name>A2G2F2_TRIV3</name>
<dbReference type="InParanoid" id="A2G2F2"/>
<keyword evidence="5" id="KW-0833">Ubl conjugation pathway</keyword>
<dbReference type="KEGG" id="tva:4746330"/>
<dbReference type="PANTHER" id="PTHR21497">
    <property type="entry name" value="UBIQUITIN LIGASE E3 ALPHA-RELATED"/>
    <property type="match status" value="1"/>
</dbReference>
<evidence type="ECO:0000256" key="3">
    <source>
        <dbReference type="ARBA" id="ARBA00022833"/>
    </source>
</evidence>
<feature type="transmembrane region" description="Helical" evidence="6">
    <location>
        <begin position="1101"/>
        <end position="1121"/>
    </location>
</feature>
<sequence length="1171" mass="134799">MEFEEDFDDLYEEDMNEEEEKVIPFSIELTPIIEDLEKSLMGDKFSNFDDFLKDLTSHVPHRCDFSVNSKNVVGFCLDCLKRRDSCLCLKCFFNGNHEGHRCGVQMQLGAFCDCGNSKLFNPECFCPEHKDADNFDPNVLDENVRTKLQEGFDQLLQKCDFDYPMDFGFLFEWINKLCKAGNPIVRLFNLSFIANVKLTDFFNILLNSPSWAVSTYTNLFSIFIYDDVFIDHILPVYLELLPKFFISQYSEPCPGYQEIISSNYIMADIDSFRSVISHGVFNPKNFGIEFYDFIFKLFGNLTYDKEAELGLFSWLSFSTDIPKSLYETEKLAEDAADFTCKVLASSVNMLLHGQIHKEFGEKVDDFDLYQICNKDLSIFYEEIAESMKGARNPVEAITVFYNELKKSEIYYPEEVLSKSLFANDFTFTSGVFPFVLIGLFVKENGRKIIDEFCSQNNVEKQLFIKNMTYLPLRLFTAIRGYIMKLFVRNDKGVHNLLKQLISMPELLIMKFGALQALFSCSDDKNDLVEFIAKSFGIFDEDNENIGLARFYFLQFIISLTTWNEFYSKNVIEWRNLYLGAYLSENDVPTSDLRYIYPDEVDVVAEIKKLQGKVEIVSNRGFARSHLEDTHMVSPYAPYENSGTLFSSIQYFINKNKNEFIPYPRVKDMPARVLDFVNTKFINAVVFDILYSTVHKLNNVHPSSIHFVNTIIGEYITENGIDFPESEGFSADNLKELTQKAPESLKQMMKMNIQYKGTTESIINLLKQVETPCQKIVSMIGENSKASQNSDNKVDKAKAAAMRAKILSQMKTEQANFIDNFSDDDSDDSDGCEDEKVCAVCQQSNDLCYMLYVTQSSILRWIGETEGKIFYGCRHAIHRKCVPDEHNAVCPLDRKMYNRLLPILKIPNDWSFEYSPVSEDDTKISEILPSLTANNIKQVEIRLRSPVKMYDLTDTIELNRAAFYFMRVHKLTGGKPEDKDEFLDFVSALANCDENPADKIIDVAKMINSTNLTFFRRVLVFDNLIFGRKHQISFEEVNKIFNTSFTKEDEPKPFEFNLPNEYLKLYAPPKFSPADVCKEMWYNVISGEVIERTDFLRFGQSIFIILTGSGASATFLTFFGGFGKVDPPLYYAEDMKTDNIGLDSMIPLYLNKEKVNALIDNLFTGVFETTYD</sequence>
<proteinExistence type="inferred from homology"/>
<protein>
    <recommendedName>
        <fullName evidence="5">E3 ubiquitin-protein ligase</fullName>
        <ecNumber evidence="5">2.3.2.27</ecNumber>
    </recommendedName>
</protein>
<keyword evidence="6" id="KW-0472">Membrane</keyword>
<keyword evidence="9" id="KW-1185">Reference proteome</keyword>
<dbReference type="GO" id="GO:0061630">
    <property type="term" value="F:ubiquitin protein ligase activity"/>
    <property type="evidence" value="ECO:0000318"/>
    <property type="project" value="GO_Central"/>
</dbReference>
<dbReference type="GO" id="GO:0016567">
    <property type="term" value="P:protein ubiquitination"/>
    <property type="evidence" value="ECO:0000318"/>
    <property type="project" value="GO_Central"/>
</dbReference>
<dbReference type="OrthoDB" id="15304at2759"/>
<dbReference type="SMART" id="SM00396">
    <property type="entry name" value="ZnF_UBR1"/>
    <property type="match status" value="1"/>
</dbReference>
<comment type="function">
    <text evidence="5">Ubiquitin ligase protein which is a component of the N-end rule pathway. Recognizes and binds to proteins bearing specific N-terminal residues that are destabilizing according to the N-end rule, leading to their ubiquitination and subsequent degradation.</text>
</comment>
<keyword evidence="3 5" id="KW-0862">Zinc</keyword>
<accession>A2G2F2</accession>
<evidence type="ECO:0000256" key="2">
    <source>
        <dbReference type="ARBA" id="ARBA00022771"/>
    </source>
</evidence>
<dbReference type="InterPro" id="IPR003126">
    <property type="entry name" value="Znf_UBR"/>
</dbReference>
<evidence type="ECO:0000256" key="1">
    <source>
        <dbReference type="ARBA" id="ARBA00022723"/>
    </source>
</evidence>
<keyword evidence="1 5" id="KW-0479">Metal-binding</keyword>
<dbReference type="InterPro" id="IPR039164">
    <property type="entry name" value="UBR1-like"/>
</dbReference>
<dbReference type="PANTHER" id="PTHR21497:SF24">
    <property type="entry name" value="E3 UBIQUITIN-PROTEIN LIGASE UBR1"/>
    <property type="match status" value="1"/>
</dbReference>
<dbReference type="VEuPathDB" id="TrichDB:TVAG_202470"/>
<evidence type="ECO:0000256" key="4">
    <source>
        <dbReference type="PROSITE-ProRule" id="PRU00508"/>
    </source>
</evidence>
<gene>
    <name evidence="8" type="ORF">TVAG_202470</name>
</gene>
<dbReference type="VEuPathDB" id="TrichDB:TVAGG3_0423330"/>
<reference evidence="8" key="2">
    <citation type="journal article" date="2007" name="Science">
        <title>Draft genome sequence of the sexually transmitted pathogen Trichomonas vaginalis.</title>
        <authorList>
            <person name="Carlton J.M."/>
            <person name="Hirt R.P."/>
            <person name="Silva J.C."/>
            <person name="Delcher A.L."/>
            <person name="Schatz M."/>
            <person name="Zhao Q."/>
            <person name="Wortman J.R."/>
            <person name="Bidwell S.L."/>
            <person name="Alsmark U.C.M."/>
            <person name="Besteiro S."/>
            <person name="Sicheritz-Ponten T."/>
            <person name="Noel C.J."/>
            <person name="Dacks J.B."/>
            <person name="Foster P.G."/>
            <person name="Simillion C."/>
            <person name="Van de Peer Y."/>
            <person name="Miranda-Saavedra D."/>
            <person name="Barton G.J."/>
            <person name="Westrop G.D."/>
            <person name="Mueller S."/>
            <person name="Dessi D."/>
            <person name="Fiori P.L."/>
            <person name="Ren Q."/>
            <person name="Paulsen I."/>
            <person name="Zhang H."/>
            <person name="Bastida-Corcuera F.D."/>
            <person name="Simoes-Barbosa A."/>
            <person name="Brown M.T."/>
            <person name="Hayes R.D."/>
            <person name="Mukherjee M."/>
            <person name="Okumura C.Y."/>
            <person name="Schneider R."/>
            <person name="Smith A.J."/>
            <person name="Vanacova S."/>
            <person name="Villalvazo M."/>
            <person name="Haas B.J."/>
            <person name="Pertea M."/>
            <person name="Feldblyum T.V."/>
            <person name="Utterback T.R."/>
            <person name="Shu C.L."/>
            <person name="Osoegawa K."/>
            <person name="de Jong P.J."/>
            <person name="Hrdy I."/>
            <person name="Horvathova L."/>
            <person name="Zubacova Z."/>
            <person name="Dolezal P."/>
            <person name="Malik S.B."/>
            <person name="Logsdon J.M. Jr."/>
            <person name="Henze K."/>
            <person name="Gupta A."/>
            <person name="Wang C.C."/>
            <person name="Dunne R.L."/>
            <person name="Upcroft J.A."/>
            <person name="Upcroft P."/>
            <person name="White O."/>
            <person name="Salzberg S.L."/>
            <person name="Tang P."/>
            <person name="Chiu C.-H."/>
            <person name="Lee Y.-S."/>
            <person name="Embley T.M."/>
            <person name="Coombs G.H."/>
            <person name="Mottram J.C."/>
            <person name="Tachezy J."/>
            <person name="Fraser-Liggett C.M."/>
            <person name="Johnson P.J."/>
        </authorList>
    </citation>
    <scope>NUCLEOTIDE SEQUENCE [LARGE SCALE GENOMIC DNA]</scope>
    <source>
        <strain evidence="8">G3</strain>
    </source>
</reference>
<dbReference type="Gene3D" id="2.10.110.30">
    <property type="match status" value="1"/>
</dbReference>
<organism evidence="8 9">
    <name type="scientific">Trichomonas vaginalis (strain ATCC PRA-98 / G3)</name>
    <dbReference type="NCBI Taxonomy" id="412133"/>
    <lineage>
        <taxon>Eukaryota</taxon>
        <taxon>Metamonada</taxon>
        <taxon>Parabasalia</taxon>
        <taxon>Trichomonadida</taxon>
        <taxon>Trichomonadidae</taxon>
        <taxon>Trichomonas</taxon>
    </lineage>
</organism>
<comment type="similarity">
    <text evidence="5">Belongs to the E3 ubiquitin-protein ligase UBR1-like family.</text>
</comment>
<dbReference type="UniPathway" id="UPA00143"/>
<keyword evidence="2 5" id="KW-0863">Zinc-finger</keyword>
<dbReference type="STRING" id="5722.A2G2F2"/>
<reference evidence="8" key="1">
    <citation type="submission" date="2006-10" db="EMBL/GenBank/DDBJ databases">
        <authorList>
            <person name="Amadeo P."/>
            <person name="Zhao Q."/>
            <person name="Wortman J."/>
            <person name="Fraser-Liggett C."/>
            <person name="Carlton J."/>
        </authorList>
    </citation>
    <scope>NUCLEOTIDE SEQUENCE</scope>
    <source>
        <strain evidence="8">G3</strain>
    </source>
</reference>
<dbReference type="SMR" id="A2G2F2"/>
<dbReference type="Pfam" id="PF02207">
    <property type="entry name" value="zf-UBR"/>
    <property type="match status" value="1"/>
</dbReference>
<comment type="catalytic activity">
    <reaction evidence="5">
        <text>S-ubiquitinyl-[E2 ubiquitin-conjugating enzyme]-L-cysteine + [acceptor protein]-L-lysine = [E2 ubiquitin-conjugating enzyme]-L-cysteine + N(6)-ubiquitinyl-[acceptor protein]-L-lysine.</text>
        <dbReference type="EC" id="2.3.2.27"/>
    </reaction>
</comment>